<evidence type="ECO:0000256" key="1">
    <source>
        <dbReference type="ARBA" id="ARBA00022729"/>
    </source>
</evidence>
<evidence type="ECO:0000313" key="5">
    <source>
        <dbReference type="EMBL" id="MDI9858550.1"/>
    </source>
</evidence>
<dbReference type="Pfam" id="PF13899">
    <property type="entry name" value="Thioredoxin_7"/>
    <property type="match status" value="1"/>
</dbReference>
<gene>
    <name evidence="5" type="ORF">QM524_04975</name>
</gene>
<name>A0ABT6Y4S4_9BACT</name>
<evidence type="ECO:0000313" key="6">
    <source>
        <dbReference type="Proteomes" id="UP001236507"/>
    </source>
</evidence>
<dbReference type="InterPro" id="IPR051099">
    <property type="entry name" value="AGR/TXD"/>
</dbReference>
<dbReference type="PROSITE" id="PS00194">
    <property type="entry name" value="THIOREDOXIN_1"/>
    <property type="match status" value="1"/>
</dbReference>
<dbReference type="PANTHER" id="PTHR15337">
    <property type="entry name" value="ANTERIOR GRADIENT PROTEIN-RELATED"/>
    <property type="match status" value="1"/>
</dbReference>
<dbReference type="InterPro" id="IPR036249">
    <property type="entry name" value="Thioredoxin-like_sf"/>
</dbReference>
<dbReference type="InterPro" id="IPR017937">
    <property type="entry name" value="Thioredoxin_CS"/>
</dbReference>
<accession>A0ABT6Y4S4</accession>
<dbReference type="PROSITE" id="PS51352">
    <property type="entry name" value="THIOREDOXIN_2"/>
    <property type="match status" value="1"/>
</dbReference>
<organism evidence="5 6">
    <name type="scientific">Flectobacillus roseus</name>
    <dbReference type="NCBI Taxonomy" id="502259"/>
    <lineage>
        <taxon>Bacteria</taxon>
        <taxon>Pseudomonadati</taxon>
        <taxon>Bacteroidota</taxon>
        <taxon>Cytophagia</taxon>
        <taxon>Cytophagales</taxon>
        <taxon>Flectobacillaceae</taxon>
        <taxon>Flectobacillus</taxon>
    </lineage>
</organism>
<protein>
    <submittedName>
        <fullName evidence="5">Thioredoxin family protein</fullName>
    </submittedName>
</protein>
<evidence type="ECO:0000256" key="3">
    <source>
        <dbReference type="SAM" id="SignalP"/>
    </source>
</evidence>
<dbReference type="SUPFAM" id="SSF52833">
    <property type="entry name" value="Thioredoxin-like"/>
    <property type="match status" value="1"/>
</dbReference>
<dbReference type="InterPro" id="IPR013766">
    <property type="entry name" value="Thioredoxin_domain"/>
</dbReference>
<feature type="domain" description="Thioredoxin" evidence="4">
    <location>
        <begin position="10"/>
        <end position="149"/>
    </location>
</feature>
<keyword evidence="2" id="KW-0676">Redox-active center</keyword>
<dbReference type="EMBL" id="JASHIF010000004">
    <property type="protein sequence ID" value="MDI9858550.1"/>
    <property type="molecule type" value="Genomic_DNA"/>
</dbReference>
<dbReference type="Gene3D" id="3.40.30.10">
    <property type="entry name" value="Glutaredoxin"/>
    <property type="match status" value="1"/>
</dbReference>
<dbReference type="RefSeq" id="WP_095162007.1">
    <property type="nucleotide sequence ID" value="NZ_JASHIF010000004.1"/>
</dbReference>
<proteinExistence type="predicted"/>
<dbReference type="Proteomes" id="UP001236507">
    <property type="component" value="Unassembled WGS sequence"/>
</dbReference>
<feature type="signal peptide" evidence="3">
    <location>
        <begin position="1"/>
        <end position="20"/>
    </location>
</feature>
<evidence type="ECO:0000259" key="4">
    <source>
        <dbReference type="PROSITE" id="PS51352"/>
    </source>
</evidence>
<sequence length="149" mass="16476">MLKSRFFAIVLTLFTIHSFAENNPTSKSKSEGTTGIQFFSGTFKQALAKAKQEKKLVLVDCYTTWCGPCKYLKTKVFTDKALGDFMNSKFISVAVDYESAEGEAVAQMYPVEGYPTLFFMDSNGKVKKTLLGVPQGGAKEILQTAQKVK</sequence>
<comment type="caution">
    <text evidence="5">The sequence shown here is derived from an EMBL/GenBank/DDBJ whole genome shotgun (WGS) entry which is preliminary data.</text>
</comment>
<feature type="chain" id="PRO_5047452751" evidence="3">
    <location>
        <begin position="21"/>
        <end position="149"/>
    </location>
</feature>
<dbReference type="CDD" id="cd02947">
    <property type="entry name" value="TRX_family"/>
    <property type="match status" value="1"/>
</dbReference>
<reference evidence="5 6" key="1">
    <citation type="submission" date="2023-05" db="EMBL/GenBank/DDBJ databases">
        <title>Novel species of genus Flectobacillus isolated from stream in China.</title>
        <authorList>
            <person name="Lu H."/>
        </authorList>
    </citation>
    <scope>NUCLEOTIDE SEQUENCE [LARGE SCALE GENOMIC DNA]</scope>
    <source>
        <strain evidence="5 6">KCTC 42575</strain>
    </source>
</reference>
<keyword evidence="1 3" id="KW-0732">Signal</keyword>
<evidence type="ECO:0000256" key="2">
    <source>
        <dbReference type="ARBA" id="ARBA00023284"/>
    </source>
</evidence>
<keyword evidence="6" id="KW-1185">Reference proteome</keyword>
<dbReference type="PANTHER" id="PTHR15337:SF11">
    <property type="entry name" value="THIOREDOXIN DOMAIN-CONTAINING PROTEIN"/>
    <property type="match status" value="1"/>
</dbReference>